<accession>A0A932A8E3</accession>
<name>A0A932A8E3_9BACT</name>
<proteinExistence type="predicted"/>
<sequence length="216" mass="24332">MLGTLAISVLVAAVLVTAWYLTFSRYNRRRSLIILNWLETALGAQGEVIGVEWTGMSRFRVPVRLASGVFRRASLVVDLVPRELPFHWLRSRWRKQQDTVMFCADLDVPPAMNLDLAGHRWCGRTSRHLSLDVQRWNVEQSTPLVLTSREDWELGGVVNSLLATPHRDFLDLRISKRSPHLRARVALEALSPASPTQGQVFTVLRELAAGVSTSPL</sequence>
<gene>
    <name evidence="1" type="ORF">HYX28_07460</name>
</gene>
<organism evidence="1 2">
    <name type="scientific">Candidatus Korobacter versatilis</name>
    <dbReference type="NCBI Taxonomy" id="658062"/>
    <lineage>
        <taxon>Bacteria</taxon>
        <taxon>Pseudomonadati</taxon>
        <taxon>Acidobacteriota</taxon>
        <taxon>Terriglobia</taxon>
        <taxon>Terriglobales</taxon>
        <taxon>Candidatus Korobacteraceae</taxon>
        <taxon>Candidatus Korobacter</taxon>
    </lineage>
</organism>
<comment type="caution">
    <text evidence="1">The sequence shown here is derived from an EMBL/GenBank/DDBJ whole genome shotgun (WGS) entry which is preliminary data.</text>
</comment>
<protein>
    <submittedName>
        <fullName evidence="1">Uncharacterized protein</fullName>
    </submittedName>
</protein>
<dbReference type="Proteomes" id="UP000779809">
    <property type="component" value="Unassembled WGS sequence"/>
</dbReference>
<dbReference type="EMBL" id="JACPNR010000009">
    <property type="protein sequence ID" value="MBI2678604.1"/>
    <property type="molecule type" value="Genomic_DNA"/>
</dbReference>
<dbReference type="AlphaFoldDB" id="A0A932A8E3"/>
<evidence type="ECO:0000313" key="2">
    <source>
        <dbReference type="Proteomes" id="UP000779809"/>
    </source>
</evidence>
<reference evidence="1" key="1">
    <citation type="submission" date="2020-07" db="EMBL/GenBank/DDBJ databases">
        <title>Huge and variable diversity of episymbiotic CPR bacteria and DPANN archaea in groundwater ecosystems.</title>
        <authorList>
            <person name="He C.Y."/>
            <person name="Keren R."/>
            <person name="Whittaker M."/>
            <person name="Farag I.F."/>
            <person name="Doudna J."/>
            <person name="Cate J.H.D."/>
            <person name="Banfield J.F."/>
        </authorList>
    </citation>
    <scope>NUCLEOTIDE SEQUENCE</scope>
    <source>
        <strain evidence="1">NC_groundwater_580_Pr5_B-0.1um_64_19</strain>
    </source>
</reference>
<evidence type="ECO:0000313" key="1">
    <source>
        <dbReference type="EMBL" id="MBI2678604.1"/>
    </source>
</evidence>